<accession>A0A1I3N8E5</accession>
<gene>
    <name evidence="1" type="ORF">SAMN04488095_2075</name>
</gene>
<dbReference type="Proteomes" id="UP000199110">
    <property type="component" value="Unassembled WGS sequence"/>
</dbReference>
<dbReference type="STRING" id="390807.SAMN04488095_2075"/>
<evidence type="ECO:0000313" key="2">
    <source>
        <dbReference type="Proteomes" id="UP000199110"/>
    </source>
</evidence>
<dbReference type="AlphaFoldDB" id="A0A1I3N8E5"/>
<dbReference type="Pfam" id="PF12974">
    <property type="entry name" value="Phosphonate-bd"/>
    <property type="match status" value="1"/>
</dbReference>
<evidence type="ECO:0008006" key="3">
    <source>
        <dbReference type="Google" id="ProtNLM"/>
    </source>
</evidence>
<reference evidence="1 2" key="1">
    <citation type="submission" date="2016-10" db="EMBL/GenBank/DDBJ databases">
        <authorList>
            <person name="de Groot N.N."/>
        </authorList>
    </citation>
    <scope>NUCLEOTIDE SEQUENCE [LARGE SCALE GENOMIC DNA]</scope>
    <source>
        <strain evidence="1 2">DSM 19073</strain>
    </source>
</reference>
<dbReference type="EMBL" id="FORA01000002">
    <property type="protein sequence ID" value="SFJ05300.1"/>
    <property type="molecule type" value="Genomic_DNA"/>
</dbReference>
<protein>
    <recommendedName>
        <fullName evidence="3">ABC-type phosphate/phosphonate transport system, substrate-binding protein</fullName>
    </recommendedName>
</protein>
<keyword evidence="2" id="KW-1185">Reference proteome</keyword>
<evidence type="ECO:0000313" key="1">
    <source>
        <dbReference type="EMBL" id="SFJ05300.1"/>
    </source>
</evidence>
<proteinExistence type="predicted"/>
<sequence>MIASLAWYPAARPAWEALWQDIRRHLGEGPEVLHWPEDFARHWRSRDLLLSMTCALPMKLGLADHVHVVGAPVWDVPGLPLPRGTYASHFVTRVDDRRPLARAAEGGLAVNAGDSQSGWGTLVAAGLEGPRIVTGSHAASMRAVAEGRADLAAIDVVTWALAPHPGLRIRVTTPPTPSTPFITAFPEMVPRLEDALRRAIAGQNRANALATRLSGLVQMPVDAYAVSYRKTA</sequence>
<organism evidence="1 2">
    <name type="scientific">Jannaschia pohangensis</name>
    <dbReference type="NCBI Taxonomy" id="390807"/>
    <lineage>
        <taxon>Bacteria</taxon>
        <taxon>Pseudomonadati</taxon>
        <taxon>Pseudomonadota</taxon>
        <taxon>Alphaproteobacteria</taxon>
        <taxon>Rhodobacterales</taxon>
        <taxon>Roseobacteraceae</taxon>
        <taxon>Jannaschia</taxon>
    </lineage>
</organism>
<dbReference type="OrthoDB" id="7353682at2"/>
<dbReference type="RefSeq" id="WP_092779906.1">
    <property type="nucleotide sequence ID" value="NZ_FORA01000002.1"/>
</dbReference>
<name>A0A1I3N8E5_9RHOB</name>